<dbReference type="OMA" id="ITQCTFC"/>
<reference evidence="1 2" key="2">
    <citation type="journal article" date="2008" name="Nature">
        <title>The Phaeodactylum genome reveals the evolutionary history of diatom genomes.</title>
        <authorList>
            <person name="Bowler C."/>
            <person name="Allen A.E."/>
            <person name="Badger J.H."/>
            <person name="Grimwood J."/>
            <person name="Jabbari K."/>
            <person name="Kuo A."/>
            <person name="Maheswari U."/>
            <person name="Martens C."/>
            <person name="Maumus F."/>
            <person name="Otillar R.P."/>
            <person name="Rayko E."/>
            <person name="Salamov A."/>
            <person name="Vandepoele K."/>
            <person name="Beszteri B."/>
            <person name="Gruber A."/>
            <person name="Heijde M."/>
            <person name="Katinka M."/>
            <person name="Mock T."/>
            <person name="Valentin K."/>
            <person name="Verret F."/>
            <person name="Berges J.A."/>
            <person name="Brownlee C."/>
            <person name="Cadoret J.P."/>
            <person name="Chiovitti A."/>
            <person name="Choi C.J."/>
            <person name="Coesel S."/>
            <person name="De Martino A."/>
            <person name="Detter J.C."/>
            <person name="Durkin C."/>
            <person name="Falciatore A."/>
            <person name="Fournet J."/>
            <person name="Haruta M."/>
            <person name="Huysman M.J."/>
            <person name="Jenkins B.D."/>
            <person name="Jiroutova K."/>
            <person name="Jorgensen R.E."/>
            <person name="Joubert Y."/>
            <person name="Kaplan A."/>
            <person name="Kroger N."/>
            <person name="Kroth P.G."/>
            <person name="La Roche J."/>
            <person name="Lindquist E."/>
            <person name="Lommer M."/>
            <person name="Martin-Jezequel V."/>
            <person name="Lopez P.J."/>
            <person name="Lucas S."/>
            <person name="Mangogna M."/>
            <person name="McGinnis K."/>
            <person name="Medlin L.K."/>
            <person name="Montsant A."/>
            <person name="Oudot-Le Secq M.P."/>
            <person name="Napoli C."/>
            <person name="Obornik M."/>
            <person name="Parker M.S."/>
            <person name="Petit J.L."/>
            <person name="Porcel B.M."/>
            <person name="Poulsen N."/>
            <person name="Robison M."/>
            <person name="Rychlewski L."/>
            <person name="Rynearson T.A."/>
            <person name="Schmutz J."/>
            <person name="Shapiro H."/>
            <person name="Siaut M."/>
            <person name="Stanley M."/>
            <person name="Sussman M.R."/>
            <person name="Taylor A.R."/>
            <person name="Vardi A."/>
            <person name="von Dassow P."/>
            <person name="Vyverman W."/>
            <person name="Willis A."/>
            <person name="Wyrwicz L.S."/>
            <person name="Rokhsar D.S."/>
            <person name="Weissenbach J."/>
            <person name="Armbrust E.V."/>
            <person name="Green B.R."/>
            <person name="Van de Peer Y."/>
            <person name="Grigoriev I.V."/>
        </authorList>
    </citation>
    <scope>NUCLEOTIDE SEQUENCE [LARGE SCALE GENOMIC DNA]</scope>
    <source>
        <strain evidence="1 2">CCMP1335</strain>
    </source>
</reference>
<dbReference type="HOGENOM" id="CLU_1211919_0_0_1"/>
<organism evidence="1 2">
    <name type="scientific">Thalassiosira pseudonana</name>
    <name type="common">Marine diatom</name>
    <name type="synonym">Cyclotella nana</name>
    <dbReference type="NCBI Taxonomy" id="35128"/>
    <lineage>
        <taxon>Eukaryota</taxon>
        <taxon>Sar</taxon>
        <taxon>Stramenopiles</taxon>
        <taxon>Ochrophyta</taxon>
        <taxon>Bacillariophyta</taxon>
        <taxon>Coscinodiscophyceae</taxon>
        <taxon>Thalassiosirophycidae</taxon>
        <taxon>Thalassiosirales</taxon>
        <taxon>Thalassiosiraceae</taxon>
        <taxon>Thalassiosira</taxon>
    </lineage>
</organism>
<name>B5YLQ6_THAPS</name>
<dbReference type="AlphaFoldDB" id="B5YLQ6"/>
<gene>
    <name evidence="1" type="ORF">THAPS_25353</name>
</gene>
<evidence type="ECO:0000313" key="2">
    <source>
        <dbReference type="Proteomes" id="UP000001449"/>
    </source>
</evidence>
<reference evidence="1 2" key="1">
    <citation type="journal article" date="2004" name="Science">
        <title>The genome of the diatom Thalassiosira pseudonana: ecology, evolution, and metabolism.</title>
        <authorList>
            <person name="Armbrust E.V."/>
            <person name="Berges J.A."/>
            <person name="Bowler C."/>
            <person name="Green B.R."/>
            <person name="Martinez D."/>
            <person name="Putnam N.H."/>
            <person name="Zhou S."/>
            <person name="Allen A.E."/>
            <person name="Apt K.E."/>
            <person name="Bechner M."/>
            <person name="Brzezinski M.A."/>
            <person name="Chaal B.K."/>
            <person name="Chiovitti A."/>
            <person name="Davis A.K."/>
            <person name="Demarest M.S."/>
            <person name="Detter J.C."/>
            <person name="Glavina T."/>
            <person name="Goodstein D."/>
            <person name="Hadi M.Z."/>
            <person name="Hellsten U."/>
            <person name="Hildebrand M."/>
            <person name="Jenkins B.D."/>
            <person name="Jurka J."/>
            <person name="Kapitonov V.V."/>
            <person name="Kroger N."/>
            <person name="Lau W.W."/>
            <person name="Lane T.W."/>
            <person name="Larimer F.W."/>
            <person name="Lippmeier J.C."/>
            <person name="Lucas S."/>
            <person name="Medina M."/>
            <person name="Montsant A."/>
            <person name="Obornik M."/>
            <person name="Parker M.S."/>
            <person name="Palenik B."/>
            <person name="Pazour G.J."/>
            <person name="Richardson P.M."/>
            <person name="Rynearson T.A."/>
            <person name="Saito M.A."/>
            <person name="Schwartz D.C."/>
            <person name="Thamatrakoln K."/>
            <person name="Valentin K."/>
            <person name="Vardi A."/>
            <person name="Wilkerson F.P."/>
            <person name="Rokhsar D.S."/>
        </authorList>
    </citation>
    <scope>NUCLEOTIDE SEQUENCE [LARGE SCALE GENOMIC DNA]</scope>
    <source>
        <strain evidence="1 2">CCMP1335</strain>
    </source>
</reference>
<dbReference type="Proteomes" id="UP000001449">
    <property type="component" value="Chromosome 18"/>
</dbReference>
<evidence type="ECO:0000313" key="1">
    <source>
        <dbReference type="EMBL" id="ACI64121.1"/>
    </source>
</evidence>
<accession>B5YLQ6</accession>
<dbReference type="InParanoid" id="B5YLQ6"/>
<dbReference type="EMBL" id="CP001159">
    <property type="protein sequence ID" value="ACI64121.1"/>
    <property type="molecule type" value="Genomic_DNA"/>
</dbReference>
<dbReference type="eggNOG" id="ENOG502SR6T">
    <property type="taxonomic scope" value="Eukaryota"/>
</dbReference>
<sequence>MRRNIISFLEQTPSITANTPSSLRRFSDGARYVLQMSRDGGEGSPPTRQLMSPAVASVSITQCTFCSPYSSQMSLAHARQIRHFSSNNGTPLSPHKPKMMPRKAALNLTPKARDIFRKLISATASQGIILKYEISSQHALRMAFKFDLVKDLSGLGFDDEGVSLEVLSDGITPKPPSDSWNDNLPKLYIHHGAFMKVLGGTLDVSIDEKTGDLIPKLLDREGHEMDPNA</sequence>
<keyword evidence="2" id="KW-1185">Reference proteome</keyword>
<proteinExistence type="predicted"/>
<dbReference type="KEGG" id="tps:THAPS_25353"/>
<dbReference type="GeneID" id="7444258"/>
<dbReference type="RefSeq" id="XP_002295404.1">
    <property type="nucleotide sequence ID" value="XM_002295368.1"/>
</dbReference>
<dbReference type="PaxDb" id="35128-Thaps25353"/>
<protein>
    <submittedName>
        <fullName evidence="1">Uncharacterized protein</fullName>
    </submittedName>
</protein>